<dbReference type="RefSeq" id="WP_016482130.1">
    <property type="nucleotide sequence ID" value="NC_021487.1"/>
</dbReference>
<dbReference type="PANTHER" id="PTHR46244">
    <property type="entry name" value="PHOSPHOENOLPYRUVATE-PROTEIN PHOSPHOTRANSFERASE"/>
    <property type="match status" value="1"/>
</dbReference>
<dbReference type="KEGG" id="ccz:CCALI_00743"/>
<protein>
    <submittedName>
        <fullName evidence="1">Uncharacterized protein</fullName>
    </submittedName>
</protein>
<dbReference type="InParanoid" id="S0EXP6"/>
<dbReference type="GO" id="GO:0009401">
    <property type="term" value="P:phosphoenolpyruvate-dependent sugar phosphotransferase system"/>
    <property type="evidence" value="ECO:0007669"/>
    <property type="project" value="InterPro"/>
</dbReference>
<dbReference type="HOGENOM" id="CLU_680947_0_0_0"/>
<dbReference type="PATRIC" id="fig|1303518.3.peg.751"/>
<dbReference type="GO" id="GO:0016772">
    <property type="term" value="F:transferase activity, transferring phosphorus-containing groups"/>
    <property type="evidence" value="ECO:0007669"/>
    <property type="project" value="InterPro"/>
</dbReference>
<proteinExistence type="predicted"/>
<gene>
    <name evidence="1" type="ORF">CCALI_00743</name>
</gene>
<dbReference type="InterPro" id="IPR050499">
    <property type="entry name" value="PEP-utilizing_PTS_enzyme"/>
</dbReference>
<keyword evidence="2" id="KW-1185">Reference proteome</keyword>
<dbReference type="OrthoDB" id="9765468at2"/>
<evidence type="ECO:0000313" key="2">
    <source>
        <dbReference type="Proteomes" id="UP000014227"/>
    </source>
</evidence>
<accession>S0EXP6</accession>
<dbReference type="InterPro" id="IPR036618">
    <property type="entry name" value="PtsI_HPr-bd_sf"/>
</dbReference>
<organism evidence="1 2">
    <name type="scientific">Chthonomonas calidirosea (strain DSM 23976 / ICMP 18418 / T49)</name>
    <dbReference type="NCBI Taxonomy" id="1303518"/>
    <lineage>
        <taxon>Bacteria</taxon>
        <taxon>Bacillati</taxon>
        <taxon>Armatimonadota</taxon>
        <taxon>Chthonomonadia</taxon>
        <taxon>Chthonomonadales</taxon>
        <taxon>Chthonomonadaceae</taxon>
        <taxon>Chthonomonas</taxon>
    </lineage>
</organism>
<reference evidence="2" key="1">
    <citation type="submission" date="2013-03" db="EMBL/GenBank/DDBJ databases">
        <title>Genome sequence of Chthonomonas calidirosea, the first sequenced genome from the Armatimonadetes phylum (formally candidate division OP10).</title>
        <authorList>
            <person name="Lee K.C.Y."/>
            <person name="Morgan X.C."/>
            <person name="Dunfield P.F."/>
            <person name="Tamas I."/>
            <person name="Houghton K.M."/>
            <person name="Vyssotski M."/>
            <person name="Ryan J.L.J."/>
            <person name="Lagutin K."/>
            <person name="McDonald I.R."/>
            <person name="Stott M.B."/>
        </authorList>
    </citation>
    <scope>NUCLEOTIDE SEQUENCE [LARGE SCALE GENOMIC DNA]</scope>
    <source>
        <strain evidence="2">DSM 23976 / ICMP 18418 / T49</strain>
    </source>
</reference>
<dbReference type="Gene3D" id="1.10.274.10">
    <property type="entry name" value="PtsI, HPr-binding domain"/>
    <property type="match status" value="1"/>
</dbReference>
<name>S0EXP6_CHTCT</name>
<dbReference type="eggNOG" id="COG1080">
    <property type="taxonomic scope" value="Bacteria"/>
</dbReference>
<dbReference type="Proteomes" id="UP000014227">
    <property type="component" value="Chromosome I"/>
</dbReference>
<dbReference type="InterPro" id="IPR036637">
    <property type="entry name" value="Phosphohistidine_dom_sf"/>
</dbReference>
<dbReference type="SUPFAM" id="SSF52009">
    <property type="entry name" value="Phosphohistidine domain"/>
    <property type="match status" value="1"/>
</dbReference>
<dbReference type="AlphaFoldDB" id="S0EXP6"/>
<sequence length="404" mass="43582">MGYLRGVGIGTGVALGTSAVVRMRNGFPQVPTIPQRIMELLAKKRLNETPDVVLVADDLDMALTVARSLRWGRVVGIVASSPITEARATVVPAVVDIPGVVDAIPDDMLVLVDAEQGVVIADPDGAVIAQYQAEREHLAPRIRLYLDESHLPAETLDGHMVLVIAVAGSEEELTDALEAGADMLYVPLDAELLPLNTEPQEQRSALLDLTLRCAGKALLIADDYALPPMLLLEACLRADITLAEPVRDYLNGLGIGEFMEELQEAHAECLINQARCALPRLAARLSEEAIPPLEPERLAIFADKLAMYGATRILIDCPRFGGGIGSINLPFLDTFVAVATAAMLPVFVRMDRLELNEIELLLGSGVAGMVVSPAEVQSTKALLRTLTYSECRENLSELLKQNLE</sequence>
<dbReference type="STRING" id="454171.CP488_00409"/>
<dbReference type="Gene3D" id="3.50.30.10">
    <property type="entry name" value="Phosphohistidine domain"/>
    <property type="match status" value="1"/>
</dbReference>
<dbReference type="EMBL" id="HF951689">
    <property type="protein sequence ID" value="CCW34568.1"/>
    <property type="molecule type" value="Genomic_DNA"/>
</dbReference>
<evidence type="ECO:0000313" key="1">
    <source>
        <dbReference type="EMBL" id="CCW34568.1"/>
    </source>
</evidence>
<dbReference type="PANTHER" id="PTHR46244:SF3">
    <property type="entry name" value="PHOSPHOENOLPYRUVATE-PROTEIN PHOSPHOTRANSFERASE"/>
    <property type="match status" value="1"/>
</dbReference>